<organism evidence="2 3">
    <name type="scientific">Panicum miliaceum</name>
    <name type="common">Proso millet</name>
    <name type="synonym">Broomcorn millet</name>
    <dbReference type="NCBI Taxonomy" id="4540"/>
    <lineage>
        <taxon>Eukaryota</taxon>
        <taxon>Viridiplantae</taxon>
        <taxon>Streptophyta</taxon>
        <taxon>Embryophyta</taxon>
        <taxon>Tracheophyta</taxon>
        <taxon>Spermatophyta</taxon>
        <taxon>Magnoliopsida</taxon>
        <taxon>Liliopsida</taxon>
        <taxon>Poales</taxon>
        <taxon>Poaceae</taxon>
        <taxon>PACMAD clade</taxon>
        <taxon>Panicoideae</taxon>
        <taxon>Panicodae</taxon>
        <taxon>Paniceae</taxon>
        <taxon>Panicinae</taxon>
        <taxon>Panicum</taxon>
        <taxon>Panicum sect. Panicum</taxon>
    </lineage>
</organism>
<dbReference type="Proteomes" id="UP000275267">
    <property type="component" value="Unassembled WGS sequence"/>
</dbReference>
<keyword evidence="3" id="KW-1185">Reference proteome</keyword>
<proteinExistence type="predicted"/>
<protein>
    <submittedName>
        <fullName evidence="2">Uncharacterized protein</fullName>
    </submittedName>
</protein>
<sequence>MTETMKRLRREDPYSEPKTGRDARFWTPFQQDFYTTVILKKSKITHEAQYVD</sequence>
<comment type="caution">
    <text evidence="2">The sequence shown here is derived from an EMBL/GenBank/DDBJ whole genome shotgun (WGS) entry which is preliminary data.</text>
</comment>
<gene>
    <name evidence="2" type="ORF">C2845_PM15G02290</name>
</gene>
<evidence type="ECO:0000313" key="3">
    <source>
        <dbReference type="Proteomes" id="UP000275267"/>
    </source>
</evidence>
<evidence type="ECO:0000313" key="2">
    <source>
        <dbReference type="EMBL" id="RLM75559.1"/>
    </source>
</evidence>
<reference evidence="3" key="1">
    <citation type="journal article" date="2019" name="Nat. Commun.">
        <title>The genome of broomcorn millet.</title>
        <authorList>
            <person name="Zou C."/>
            <person name="Miki D."/>
            <person name="Li D."/>
            <person name="Tang Q."/>
            <person name="Xiao L."/>
            <person name="Rajput S."/>
            <person name="Deng P."/>
            <person name="Jia W."/>
            <person name="Huang R."/>
            <person name="Zhang M."/>
            <person name="Sun Y."/>
            <person name="Hu J."/>
            <person name="Fu X."/>
            <person name="Schnable P.S."/>
            <person name="Li F."/>
            <person name="Zhang H."/>
            <person name="Feng B."/>
            <person name="Zhu X."/>
            <person name="Liu R."/>
            <person name="Schnable J.C."/>
            <person name="Zhu J.-K."/>
            <person name="Zhang H."/>
        </authorList>
    </citation>
    <scope>NUCLEOTIDE SEQUENCE [LARGE SCALE GENOMIC DNA]</scope>
</reference>
<feature type="region of interest" description="Disordered" evidence="1">
    <location>
        <begin position="1"/>
        <end position="22"/>
    </location>
</feature>
<accession>A0A3L6QAB1</accession>
<dbReference type="EMBL" id="PQIB02000013">
    <property type="protein sequence ID" value="RLM75559.1"/>
    <property type="molecule type" value="Genomic_DNA"/>
</dbReference>
<name>A0A3L6QAB1_PANMI</name>
<evidence type="ECO:0000256" key="1">
    <source>
        <dbReference type="SAM" id="MobiDB-lite"/>
    </source>
</evidence>
<dbReference type="AlphaFoldDB" id="A0A3L6QAB1"/>